<protein>
    <recommendedName>
        <fullName evidence="1">HicB-like antitoxin of toxin-antitoxin system domain-containing protein</fullName>
    </recommendedName>
</protein>
<reference evidence="2 3" key="1">
    <citation type="submission" date="2019-07" db="EMBL/GenBank/DDBJ databases">
        <authorList>
            <person name="Cremers G."/>
        </authorList>
    </citation>
    <scope>NUCLEOTIDE SEQUENCE [LARGE SCALE GENOMIC DNA]</scope>
</reference>
<evidence type="ECO:0000259" key="1">
    <source>
        <dbReference type="Pfam" id="PF15919"/>
    </source>
</evidence>
<dbReference type="PANTHER" id="PTHR34504">
    <property type="entry name" value="ANTITOXIN HICB"/>
    <property type="match status" value="1"/>
</dbReference>
<dbReference type="AlphaFoldDB" id="A0A564ZJ64"/>
<dbReference type="InterPro" id="IPR035069">
    <property type="entry name" value="TTHA1013/TTHA0281-like"/>
</dbReference>
<dbReference type="InterPro" id="IPR031807">
    <property type="entry name" value="HicB-like"/>
</dbReference>
<sequence length="72" mass="8118">MRSKWKYEIIIYWSDEDEAYIAEVPELPGCAADGATYKQALANVEVIIGEWIETAQALGRIVPDPKGRLMYA</sequence>
<name>A0A564ZJ64_9BACT</name>
<gene>
    <name evidence="2" type="ORF">MELA_01717</name>
</gene>
<evidence type="ECO:0000313" key="3">
    <source>
        <dbReference type="Proteomes" id="UP000334340"/>
    </source>
</evidence>
<dbReference type="SUPFAM" id="SSF143100">
    <property type="entry name" value="TTHA1013/TTHA0281-like"/>
    <property type="match status" value="1"/>
</dbReference>
<proteinExistence type="predicted"/>
<dbReference type="Pfam" id="PF15919">
    <property type="entry name" value="HicB_lk_antitox"/>
    <property type="match status" value="1"/>
</dbReference>
<organism evidence="2 3">
    <name type="scientific">Candidatus Methylomirabilis lanthanidiphila</name>
    <dbReference type="NCBI Taxonomy" id="2211376"/>
    <lineage>
        <taxon>Bacteria</taxon>
        <taxon>Candidatus Methylomirabilota</taxon>
        <taxon>Candidatus Methylomirabilia</taxon>
        <taxon>Candidatus Methylomirabilales</taxon>
        <taxon>Candidatus Methylomirabilaceae</taxon>
        <taxon>Candidatus Methylomirabilis</taxon>
    </lineage>
</organism>
<evidence type="ECO:0000313" key="2">
    <source>
        <dbReference type="EMBL" id="VUZ85334.1"/>
    </source>
</evidence>
<keyword evidence="3" id="KW-1185">Reference proteome</keyword>
<dbReference type="Gene3D" id="3.30.160.250">
    <property type="match status" value="1"/>
</dbReference>
<dbReference type="Proteomes" id="UP000334340">
    <property type="component" value="Unassembled WGS sequence"/>
</dbReference>
<accession>A0A564ZJ64</accession>
<feature type="domain" description="HicB-like antitoxin of toxin-antitoxin system" evidence="1">
    <location>
        <begin position="7"/>
        <end position="66"/>
    </location>
</feature>
<dbReference type="EMBL" id="CABIKM010000026">
    <property type="protein sequence ID" value="VUZ85334.1"/>
    <property type="molecule type" value="Genomic_DNA"/>
</dbReference>
<dbReference type="PANTHER" id="PTHR34504:SF2">
    <property type="entry name" value="UPF0150 PROTEIN SSL0259"/>
    <property type="match status" value="1"/>
</dbReference>
<dbReference type="InterPro" id="IPR051404">
    <property type="entry name" value="TA_system_antitoxin"/>
</dbReference>